<dbReference type="PANTHER" id="PTHR18968:SF13">
    <property type="entry name" value="ACETOLACTATE SYNTHASE CATALYTIC SUBUNIT, MITOCHONDRIAL"/>
    <property type="match status" value="1"/>
</dbReference>
<dbReference type="CDD" id="cd02015">
    <property type="entry name" value="TPP_AHAS"/>
    <property type="match status" value="1"/>
</dbReference>
<dbReference type="EC" id="2.2.1.6" evidence="13"/>
<dbReference type="FunFam" id="3.40.50.970:FF:000016">
    <property type="entry name" value="Acetolactate synthase"/>
    <property type="match status" value="1"/>
</dbReference>
<evidence type="ECO:0000256" key="2">
    <source>
        <dbReference type="ARBA" id="ARBA00005025"/>
    </source>
</evidence>
<evidence type="ECO:0000256" key="1">
    <source>
        <dbReference type="ARBA" id="ARBA00004974"/>
    </source>
</evidence>
<dbReference type="NCBIfam" id="TIGR00118">
    <property type="entry name" value="acolac_lg"/>
    <property type="match status" value="1"/>
</dbReference>
<dbReference type="SUPFAM" id="SSF52467">
    <property type="entry name" value="DHS-like NAD/FAD-binding domain"/>
    <property type="match status" value="1"/>
</dbReference>
<dbReference type="InterPro" id="IPR011766">
    <property type="entry name" value="TPP_enzyme_TPP-bd"/>
</dbReference>
<dbReference type="CDD" id="cd07035">
    <property type="entry name" value="TPP_PYR_POX_like"/>
    <property type="match status" value="1"/>
</dbReference>
<dbReference type="GO" id="GO:0044272">
    <property type="term" value="P:sulfur compound biosynthetic process"/>
    <property type="evidence" value="ECO:0007669"/>
    <property type="project" value="UniProtKB-ARBA"/>
</dbReference>
<dbReference type="GO" id="GO:0009097">
    <property type="term" value="P:isoleucine biosynthetic process"/>
    <property type="evidence" value="ECO:0007669"/>
    <property type="project" value="UniProtKB-UniPathway"/>
</dbReference>
<name>G8ZHF3_PYRAB</name>
<dbReference type="InterPro" id="IPR012001">
    <property type="entry name" value="Thiamin_PyroP_enz_TPP-bd_dom"/>
</dbReference>
<keyword evidence="11 13" id="KW-0100">Branched-chain amino acid biosynthesis</keyword>
<dbReference type="InterPro" id="IPR029061">
    <property type="entry name" value="THDP-binding"/>
</dbReference>
<sequence length="567" mass="62341">MPSTSMSGARALVKALEKEGVKHTFGIIGGSIMPVFDELLESSIRHITTRHEQGAAHAADGYARVSGKPGVAITTSGPGATNLVTGIANAYMDSSPIVAITGQVPTHMIGKMAFQETDIISITKPITKWNYQIRNPREVPKAVKMAFTIATLGRPGPTLLDFPKDAQTGEDEINFDVDVSRLVTPWRPPKLDACPEEVKKAVDMILSAERPVFIVGGGVVWSGATEEVLAIAEYLMIPIMSTFMGKGAVPENHPLYIGNLGMHGKIAANKLLPQTDLIIAVGMRWSDRTVSEFENFAPEAKIIHIDIDPKEVGKNVKVDLGIVGDAKRVLRSIYSEITRGVKKREDWPWLKKVREFQEKYKEELIPLDGNYLRPPEILKELRKILPEDAIVATEVGQNQMWVALYFPILKPRTFLTSGGLGTMGFGFPAAIGAKVAKPDKVVIDIAGDGSFMMSERELATAVNENLPVIVVILNNSSLGMVAQWQRMFFNRRYVATYFKKNPDFVKLAEAYGAQGFRAETMEELLKAVKEGMNSEVPTVIDVPIHPEDDVLPMVPPGEHISKVVTRY</sequence>
<evidence type="ECO:0000259" key="14">
    <source>
        <dbReference type="Pfam" id="PF00205"/>
    </source>
</evidence>
<feature type="domain" description="Thiamine pyrophosphate enzyme N-terminal TPP-binding" evidence="16">
    <location>
        <begin position="6"/>
        <end position="121"/>
    </location>
</feature>
<keyword evidence="6 13" id="KW-0808">Transferase</keyword>
<dbReference type="Pfam" id="PF02776">
    <property type="entry name" value="TPP_enzyme_N"/>
    <property type="match status" value="1"/>
</dbReference>
<protein>
    <recommendedName>
        <fullName evidence="13">Acetolactate synthase</fullName>
        <ecNumber evidence="13">2.2.1.6</ecNumber>
    </recommendedName>
</protein>
<feature type="domain" description="Thiamine pyrophosphate enzyme central" evidence="14">
    <location>
        <begin position="198"/>
        <end position="332"/>
    </location>
</feature>
<evidence type="ECO:0000256" key="10">
    <source>
        <dbReference type="ARBA" id="ARBA00023052"/>
    </source>
</evidence>
<dbReference type="GO" id="GO:0030976">
    <property type="term" value="F:thiamine pyrophosphate binding"/>
    <property type="evidence" value="ECO:0007669"/>
    <property type="project" value="UniProtKB-UniRule"/>
</dbReference>
<dbReference type="Gene3D" id="3.40.50.970">
    <property type="match status" value="2"/>
</dbReference>
<keyword evidence="8" id="KW-0274">FAD</keyword>
<dbReference type="PROSITE" id="PS00187">
    <property type="entry name" value="TPP_ENZYMES"/>
    <property type="match status" value="1"/>
</dbReference>
<gene>
    <name evidence="17" type="primary">ilvB</name>
    <name evidence="17" type="ORF">PAB0888</name>
</gene>
<evidence type="ECO:0000259" key="16">
    <source>
        <dbReference type="Pfam" id="PF02776"/>
    </source>
</evidence>
<dbReference type="Pfam" id="PF00205">
    <property type="entry name" value="TPP_enzyme_M"/>
    <property type="match status" value="1"/>
</dbReference>
<dbReference type="FunFam" id="3.40.50.1220:FF:000008">
    <property type="entry name" value="Acetolactate synthase"/>
    <property type="match status" value="1"/>
</dbReference>
<evidence type="ECO:0000256" key="6">
    <source>
        <dbReference type="ARBA" id="ARBA00022679"/>
    </source>
</evidence>
<comment type="catalytic activity">
    <reaction evidence="12 13">
        <text>2 pyruvate + H(+) = (2S)-2-acetolactate + CO2</text>
        <dbReference type="Rhea" id="RHEA:25249"/>
        <dbReference type="ChEBI" id="CHEBI:15361"/>
        <dbReference type="ChEBI" id="CHEBI:15378"/>
        <dbReference type="ChEBI" id="CHEBI:16526"/>
        <dbReference type="ChEBI" id="CHEBI:58476"/>
        <dbReference type="EC" id="2.2.1.6"/>
    </reaction>
</comment>
<evidence type="ECO:0000256" key="12">
    <source>
        <dbReference type="ARBA" id="ARBA00048670"/>
    </source>
</evidence>
<evidence type="ECO:0000256" key="5">
    <source>
        <dbReference type="ARBA" id="ARBA00022630"/>
    </source>
</evidence>
<accession>G8ZHF3</accession>
<evidence type="ECO:0000256" key="8">
    <source>
        <dbReference type="ARBA" id="ARBA00022827"/>
    </source>
</evidence>
<dbReference type="OrthoDB" id="6837at2157"/>
<dbReference type="GO" id="GO:0003984">
    <property type="term" value="F:acetolactate synthase activity"/>
    <property type="evidence" value="ECO:0007669"/>
    <property type="project" value="UniProtKB-EC"/>
</dbReference>
<dbReference type="FunFam" id="3.40.50.970:FF:000007">
    <property type="entry name" value="Acetolactate synthase"/>
    <property type="match status" value="1"/>
</dbReference>
<dbReference type="UniPathway" id="UPA00049">
    <property type="reaction ID" value="UER00059"/>
</dbReference>
<evidence type="ECO:0000256" key="7">
    <source>
        <dbReference type="ARBA" id="ARBA00022723"/>
    </source>
</evidence>
<evidence type="ECO:0000313" key="18">
    <source>
        <dbReference type="Proteomes" id="UP000009139"/>
    </source>
</evidence>
<keyword evidence="5" id="KW-0285">Flavoprotein</keyword>
<feature type="domain" description="Thiamine pyrophosphate enzyme TPP-binding" evidence="15">
    <location>
        <begin position="395"/>
        <end position="542"/>
    </location>
</feature>
<comment type="pathway">
    <text evidence="2 13">Amino-acid biosynthesis; L-valine biosynthesis; L-valine from pyruvate: step 1/4.</text>
</comment>
<dbReference type="RefSeq" id="WP_048146975.1">
    <property type="nucleotide sequence ID" value="NC_000868.1"/>
</dbReference>
<reference evidence="17 18" key="1">
    <citation type="journal article" date="2012" name="Curr. Microbiol.">
        <title>Re-annotation of two hyperthermophilic archaea Pyrococcus abyssi GE5 and Pyrococcus furiosus DSM 3638.</title>
        <authorList>
            <person name="Gao J."/>
            <person name="Wang J."/>
        </authorList>
    </citation>
    <scope>GENOME REANNOTATION</scope>
    <source>
        <strain evidence="18">GE5 / Orsay</strain>
    </source>
</reference>
<keyword evidence="9 13" id="KW-0460">Magnesium</keyword>
<dbReference type="InterPro" id="IPR012000">
    <property type="entry name" value="Thiamin_PyroP_enz_cen_dom"/>
</dbReference>
<evidence type="ECO:0000313" key="17">
    <source>
        <dbReference type="EMBL" id="CCE70790.1"/>
    </source>
</evidence>
<dbReference type="InterPro" id="IPR029035">
    <property type="entry name" value="DHS-like_NAD/FAD-binding_dom"/>
</dbReference>
<dbReference type="InterPro" id="IPR045229">
    <property type="entry name" value="TPP_enz"/>
</dbReference>
<dbReference type="PANTHER" id="PTHR18968">
    <property type="entry name" value="THIAMINE PYROPHOSPHATE ENZYMES"/>
    <property type="match status" value="1"/>
</dbReference>
<dbReference type="InterPro" id="IPR000399">
    <property type="entry name" value="TPP-bd_CS"/>
</dbReference>
<keyword evidence="10 13" id="KW-0786">Thiamine pyrophosphate</keyword>
<dbReference type="UniPathway" id="UPA00047">
    <property type="reaction ID" value="UER00055"/>
</dbReference>
<comment type="cofactor">
    <cofactor evidence="13">
        <name>Mg(2+)</name>
        <dbReference type="ChEBI" id="CHEBI:18420"/>
    </cofactor>
    <text evidence="13">Binds 1 Mg(2+) ion per subunit.</text>
</comment>
<comment type="miscellaneous">
    <text evidence="17">The sequence shown here is derived from an EMBL/GenBank/DDBJ third party annotation (TPA) entry.</text>
</comment>
<dbReference type="SUPFAM" id="SSF52518">
    <property type="entry name" value="Thiamin diphosphate-binding fold (THDP-binding)"/>
    <property type="match status" value="2"/>
</dbReference>
<evidence type="ECO:0000256" key="11">
    <source>
        <dbReference type="ARBA" id="ARBA00023304"/>
    </source>
</evidence>
<dbReference type="GO" id="GO:0050660">
    <property type="term" value="F:flavin adenine dinucleotide binding"/>
    <property type="evidence" value="ECO:0007669"/>
    <property type="project" value="InterPro"/>
</dbReference>
<dbReference type="Pfam" id="PF02775">
    <property type="entry name" value="TPP_enzyme_C"/>
    <property type="match status" value="1"/>
</dbReference>
<dbReference type="InterPro" id="IPR012846">
    <property type="entry name" value="Acetolactate_synth_lsu"/>
</dbReference>
<dbReference type="EMBL" id="HE613800">
    <property type="protein sequence ID" value="CCE70790.1"/>
    <property type="molecule type" value="Genomic_DNA"/>
</dbReference>
<dbReference type="Gene3D" id="3.40.50.1220">
    <property type="entry name" value="TPP-binding domain"/>
    <property type="match status" value="1"/>
</dbReference>
<organism evidence="17 18">
    <name type="scientific">Pyrococcus abyssi (strain GE5 / Orsay)</name>
    <dbReference type="NCBI Taxonomy" id="272844"/>
    <lineage>
        <taxon>Archaea</taxon>
        <taxon>Methanobacteriati</taxon>
        <taxon>Methanobacteriota</taxon>
        <taxon>Thermococci</taxon>
        <taxon>Thermococcales</taxon>
        <taxon>Thermococcaceae</taxon>
        <taxon>Pyrococcus</taxon>
    </lineage>
</organism>
<dbReference type="AlphaFoldDB" id="G8ZHF3"/>
<keyword evidence="7 13" id="KW-0479">Metal-binding</keyword>
<comment type="pathway">
    <text evidence="1 13">Amino-acid biosynthesis; L-isoleucine biosynthesis; L-isoleucine from 2-oxobutanoate: step 1/4.</text>
</comment>
<proteinExistence type="inferred from homology"/>
<comment type="similarity">
    <text evidence="3 13">Belongs to the TPP enzyme family.</text>
</comment>
<comment type="cofactor">
    <cofactor evidence="13">
        <name>thiamine diphosphate</name>
        <dbReference type="ChEBI" id="CHEBI:58937"/>
    </cofactor>
    <text evidence="13">Binds 1 thiamine pyrophosphate per subunit.</text>
</comment>
<keyword evidence="4 13" id="KW-0028">Amino-acid biosynthesis</keyword>
<dbReference type="Proteomes" id="UP000009139">
    <property type="component" value="Chromosome"/>
</dbReference>
<dbReference type="GO" id="GO:0005948">
    <property type="term" value="C:acetolactate synthase complex"/>
    <property type="evidence" value="ECO:0007669"/>
    <property type="project" value="TreeGrafter"/>
</dbReference>
<evidence type="ECO:0000259" key="15">
    <source>
        <dbReference type="Pfam" id="PF02775"/>
    </source>
</evidence>
<dbReference type="GO" id="GO:0009099">
    <property type="term" value="P:L-valine biosynthetic process"/>
    <property type="evidence" value="ECO:0007669"/>
    <property type="project" value="UniProtKB-UniPathway"/>
</dbReference>
<evidence type="ECO:0000256" key="3">
    <source>
        <dbReference type="ARBA" id="ARBA00007812"/>
    </source>
</evidence>
<evidence type="ECO:0000256" key="4">
    <source>
        <dbReference type="ARBA" id="ARBA00022605"/>
    </source>
</evidence>
<evidence type="ECO:0000256" key="9">
    <source>
        <dbReference type="ARBA" id="ARBA00022842"/>
    </source>
</evidence>
<evidence type="ECO:0000256" key="13">
    <source>
        <dbReference type="RuleBase" id="RU003591"/>
    </source>
</evidence>
<dbReference type="InterPro" id="IPR039368">
    <property type="entry name" value="AHAS_TPP"/>
</dbReference>
<dbReference type="GO" id="GO:0000287">
    <property type="term" value="F:magnesium ion binding"/>
    <property type="evidence" value="ECO:0007669"/>
    <property type="project" value="UniProtKB-UniRule"/>
</dbReference>